<dbReference type="EMBL" id="KZ309512">
    <property type="protein sequence ID" value="KAG8239097.1"/>
    <property type="molecule type" value="Genomic_DNA"/>
</dbReference>
<evidence type="ECO:0000313" key="1">
    <source>
        <dbReference type="EMBL" id="KAG8239097.1"/>
    </source>
</evidence>
<organism evidence="1 2">
    <name type="scientific">Ladona fulva</name>
    <name type="common">Scarce chaser dragonfly</name>
    <name type="synonym">Libellula fulva</name>
    <dbReference type="NCBI Taxonomy" id="123851"/>
    <lineage>
        <taxon>Eukaryota</taxon>
        <taxon>Metazoa</taxon>
        <taxon>Ecdysozoa</taxon>
        <taxon>Arthropoda</taxon>
        <taxon>Hexapoda</taxon>
        <taxon>Insecta</taxon>
        <taxon>Pterygota</taxon>
        <taxon>Palaeoptera</taxon>
        <taxon>Odonata</taxon>
        <taxon>Epiprocta</taxon>
        <taxon>Anisoptera</taxon>
        <taxon>Libelluloidea</taxon>
        <taxon>Libellulidae</taxon>
        <taxon>Ladona</taxon>
    </lineage>
</organism>
<protein>
    <submittedName>
        <fullName evidence="1">Uncharacterized protein</fullName>
    </submittedName>
</protein>
<reference evidence="1" key="2">
    <citation type="submission" date="2017-10" db="EMBL/GenBank/DDBJ databases">
        <title>Ladona fulva Genome sequencing and assembly.</title>
        <authorList>
            <person name="Murali S."/>
            <person name="Richards S."/>
            <person name="Bandaranaike D."/>
            <person name="Bellair M."/>
            <person name="Blankenburg K."/>
            <person name="Chao H."/>
            <person name="Dinh H."/>
            <person name="Doddapaneni H."/>
            <person name="Dugan-Rocha S."/>
            <person name="Elkadiri S."/>
            <person name="Gnanaolivu R."/>
            <person name="Hernandez B."/>
            <person name="Skinner E."/>
            <person name="Javaid M."/>
            <person name="Lee S."/>
            <person name="Li M."/>
            <person name="Ming W."/>
            <person name="Munidasa M."/>
            <person name="Muniz J."/>
            <person name="Nguyen L."/>
            <person name="Hughes D."/>
            <person name="Osuji N."/>
            <person name="Pu L.-L."/>
            <person name="Puazo M."/>
            <person name="Qu C."/>
            <person name="Quiroz J."/>
            <person name="Raj R."/>
            <person name="Weissenberger G."/>
            <person name="Xin Y."/>
            <person name="Zou X."/>
            <person name="Han Y."/>
            <person name="Worley K."/>
            <person name="Muzny D."/>
            <person name="Gibbs R."/>
        </authorList>
    </citation>
    <scope>NUCLEOTIDE SEQUENCE</scope>
    <source>
        <strain evidence="1">Sampled in the wild</strain>
    </source>
</reference>
<dbReference type="AlphaFoldDB" id="A0A8K0KQQ8"/>
<keyword evidence="2" id="KW-1185">Reference proteome</keyword>
<dbReference type="OrthoDB" id="6690226at2759"/>
<gene>
    <name evidence="1" type="ORF">J437_LFUL011705</name>
</gene>
<sequence length="74" mass="8825">MLVMIDSFESCAFEDRLLLEIPDWVINPFVDIEEFGVLEEELIGLQIDVELKPKFKINYQEFWLQKEVSDRYPA</sequence>
<evidence type="ECO:0000313" key="2">
    <source>
        <dbReference type="Proteomes" id="UP000792457"/>
    </source>
</evidence>
<proteinExistence type="predicted"/>
<reference evidence="1" key="1">
    <citation type="submission" date="2013-04" db="EMBL/GenBank/DDBJ databases">
        <authorList>
            <person name="Qu J."/>
            <person name="Murali S.C."/>
            <person name="Bandaranaike D."/>
            <person name="Bellair M."/>
            <person name="Blankenburg K."/>
            <person name="Chao H."/>
            <person name="Dinh H."/>
            <person name="Doddapaneni H."/>
            <person name="Downs B."/>
            <person name="Dugan-Rocha S."/>
            <person name="Elkadiri S."/>
            <person name="Gnanaolivu R.D."/>
            <person name="Hernandez B."/>
            <person name="Javaid M."/>
            <person name="Jayaseelan J.C."/>
            <person name="Lee S."/>
            <person name="Li M."/>
            <person name="Ming W."/>
            <person name="Munidasa M."/>
            <person name="Muniz J."/>
            <person name="Nguyen L."/>
            <person name="Ongeri F."/>
            <person name="Osuji N."/>
            <person name="Pu L.-L."/>
            <person name="Puazo M."/>
            <person name="Qu C."/>
            <person name="Quiroz J."/>
            <person name="Raj R."/>
            <person name="Weissenberger G."/>
            <person name="Xin Y."/>
            <person name="Zou X."/>
            <person name="Han Y."/>
            <person name="Richards S."/>
            <person name="Worley K."/>
            <person name="Muzny D."/>
            <person name="Gibbs R."/>
        </authorList>
    </citation>
    <scope>NUCLEOTIDE SEQUENCE</scope>
    <source>
        <strain evidence="1">Sampled in the wild</strain>
    </source>
</reference>
<name>A0A8K0KQQ8_LADFU</name>
<accession>A0A8K0KQQ8</accession>
<dbReference type="Proteomes" id="UP000792457">
    <property type="component" value="Unassembled WGS sequence"/>
</dbReference>
<comment type="caution">
    <text evidence="1">The sequence shown here is derived from an EMBL/GenBank/DDBJ whole genome shotgun (WGS) entry which is preliminary data.</text>
</comment>